<dbReference type="Pfam" id="PF00089">
    <property type="entry name" value="Trypsin"/>
    <property type="match status" value="2"/>
</dbReference>
<evidence type="ECO:0000313" key="4">
    <source>
        <dbReference type="Proteomes" id="UP000292052"/>
    </source>
</evidence>
<name>A0A482VHQ9_ASBVE</name>
<proteinExistence type="predicted"/>
<sequence>MVAITVQTQTTQHFCGGALISNEWILTAAQCVHEAVLLTVRLGSIHLKGDDSSSVTVATSHVVQHPDFDSETLENDIGLVKLRLPVELTDYIQPIRLGSINLPTTARPTALGWGQTGDTDPELASTLNYVTVAVLSNTECRITYGNQITDNMVCVDGNYNEGACIGDSGSPLVVRPIGGTQLTHVGISSFFSGNGCESTDPSGYTRTYPYIDWIKNIIGGDTARVSQFRFAAAIHVHTEDSTFFCGGSLTGNQWIITSGHCAYNATLFTIQLGSSKLTGEDPNRVIVSTSTYFLHPDFNPDSLDNDIAVIKLRMPVMLNGYIQPIYMSSSNYVNSTTVIAFGFGQTTDPELSNELKYVTLTTIPNAECRIFYGNQITDNMICASGNYNEGTCIGDTGGGLIITNGKHNLLVGVSSFISGNGCESTDPSGYTRAYPYTQ</sequence>
<dbReference type="Gene3D" id="2.40.10.10">
    <property type="entry name" value="Trypsin-like serine proteases"/>
    <property type="match status" value="3"/>
</dbReference>
<evidence type="ECO:0000256" key="1">
    <source>
        <dbReference type="ARBA" id="ARBA00023157"/>
    </source>
</evidence>
<protein>
    <submittedName>
        <fullName evidence="3">Trypsin domain containing protein</fullName>
    </submittedName>
</protein>
<dbReference type="GO" id="GO:0006508">
    <property type="term" value="P:proteolysis"/>
    <property type="evidence" value="ECO:0007669"/>
    <property type="project" value="InterPro"/>
</dbReference>
<dbReference type="OrthoDB" id="5597713at2759"/>
<comment type="caution">
    <text evidence="3">The sequence shown here is derived from an EMBL/GenBank/DDBJ whole genome shotgun (WGS) entry which is preliminary data.</text>
</comment>
<dbReference type="InterPro" id="IPR009003">
    <property type="entry name" value="Peptidase_S1_PA"/>
</dbReference>
<dbReference type="InterPro" id="IPR001314">
    <property type="entry name" value="Peptidase_S1A"/>
</dbReference>
<dbReference type="AlphaFoldDB" id="A0A482VHQ9"/>
<dbReference type="InterPro" id="IPR043504">
    <property type="entry name" value="Peptidase_S1_PA_chymotrypsin"/>
</dbReference>
<dbReference type="SMART" id="SM00020">
    <property type="entry name" value="Tryp_SPc"/>
    <property type="match status" value="2"/>
</dbReference>
<dbReference type="PROSITE" id="PS50240">
    <property type="entry name" value="TRYPSIN_DOM"/>
    <property type="match status" value="2"/>
</dbReference>
<evidence type="ECO:0000259" key="2">
    <source>
        <dbReference type="PROSITE" id="PS50240"/>
    </source>
</evidence>
<keyword evidence="1" id="KW-1015">Disulfide bond</keyword>
<dbReference type="PANTHER" id="PTHR24260:SF136">
    <property type="entry name" value="GH08193P-RELATED"/>
    <property type="match status" value="1"/>
</dbReference>
<dbReference type="EMBL" id="QDEB01098066">
    <property type="protein sequence ID" value="RZC32325.1"/>
    <property type="molecule type" value="Genomic_DNA"/>
</dbReference>
<keyword evidence="4" id="KW-1185">Reference proteome</keyword>
<dbReference type="PRINTS" id="PR00722">
    <property type="entry name" value="CHYMOTRYPSIN"/>
</dbReference>
<reference evidence="3 4" key="1">
    <citation type="submission" date="2017-03" db="EMBL/GenBank/DDBJ databases">
        <title>Genome of the blue death feigning beetle - Asbolus verrucosus.</title>
        <authorList>
            <person name="Rider S.D."/>
        </authorList>
    </citation>
    <scope>NUCLEOTIDE SEQUENCE [LARGE SCALE GENOMIC DNA]</scope>
    <source>
        <strain evidence="3">Butters</strain>
        <tissue evidence="3">Head and leg muscle</tissue>
    </source>
</reference>
<gene>
    <name evidence="3" type="ORF">BDFB_009360</name>
</gene>
<dbReference type="GO" id="GO:0004252">
    <property type="term" value="F:serine-type endopeptidase activity"/>
    <property type="evidence" value="ECO:0007669"/>
    <property type="project" value="InterPro"/>
</dbReference>
<organism evidence="3 4">
    <name type="scientific">Asbolus verrucosus</name>
    <name type="common">Desert ironclad beetle</name>
    <dbReference type="NCBI Taxonomy" id="1661398"/>
    <lineage>
        <taxon>Eukaryota</taxon>
        <taxon>Metazoa</taxon>
        <taxon>Ecdysozoa</taxon>
        <taxon>Arthropoda</taxon>
        <taxon>Hexapoda</taxon>
        <taxon>Insecta</taxon>
        <taxon>Pterygota</taxon>
        <taxon>Neoptera</taxon>
        <taxon>Endopterygota</taxon>
        <taxon>Coleoptera</taxon>
        <taxon>Polyphaga</taxon>
        <taxon>Cucujiformia</taxon>
        <taxon>Tenebrionidae</taxon>
        <taxon>Pimeliinae</taxon>
        <taxon>Asbolus</taxon>
    </lineage>
</organism>
<dbReference type="PANTHER" id="PTHR24260">
    <property type="match status" value="1"/>
</dbReference>
<accession>A0A482VHQ9</accession>
<dbReference type="CDD" id="cd00190">
    <property type="entry name" value="Tryp_SPc"/>
    <property type="match status" value="2"/>
</dbReference>
<dbReference type="InterPro" id="IPR051333">
    <property type="entry name" value="CLIP_Serine_Protease"/>
</dbReference>
<dbReference type="STRING" id="1661398.A0A482VHQ9"/>
<feature type="non-terminal residue" evidence="3">
    <location>
        <position position="438"/>
    </location>
</feature>
<dbReference type="InterPro" id="IPR033116">
    <property type="entry name" value="TRYPSIN_SER"/>
</dbReference>
<evidence type="ECO:0000313" key="3">
    <source>
        <dbReference type="EMBL" id="RZC32325.1"/>
    </source>
</evidence>
<dbReference type="Proteomes" id="UP000292052">
    <property type="component" value="Unassembled WGS sequence"/>
</dbReference>
<dbReference type="FunFam" id="2.40.10.10:FF:000004">
    <property type="entry name" value="Tryptase gamma 1"/>
    <property type="match status" value="1"/>
</dbReference>
<dbReference type="PROSITE" id="PS00135">
    <property type="entry name" value="TRYPSIN_SER"/>
    <property type="match status" value="1"/>
</dbReference>
<dbReference type="InterPro" id="IPR001254">
    <property type="entry name" value="Trypsin_dom"/>
</dbReference>
<feature type="domain" description="Peptidase S1" evidence="2">
    <location>
        <begin position="217"/>
        <end position="438"/>
    </location>
</feature>
<dbReference type="FunFam" id="2.40.10.10:FF:000068">
    <property type="entry name" value="transmembrane protease serine 2"/>
    <property type="match status" value="1"/>
</dbReference>
<dbReference type="SUPFAM" id="SSF50494">
    <property type="entry name" value="Trypsin-like serine proteases"/>
    <property type="match status" value="2"/>
</dbReference>
<feature type="domain" description="Peptidase S1" evidence="2">
    <location>
        <begin position="1"/>
        <end position="219"/>
    </location>
</feature>